<feature type="region of interest" description="Disordered" evidence="1">
    <location>
        <begin position="49"/>
        <end position="111"/>
    </location>
</feature>
<dbReference type="EMBL" id="AYYO01000005">
    <property type="protein sequence ID" value="KRM56330.1"/>
    <property type="molecule type" value="Genomic_DNA"/>
</dbReference>
<proteinExistence type="predicted"/>
<keyword evidence="3" id="KW-1185">Reference proteome</keyword>
<accession>A0A0R1ZPE4</accession>
<dbReference type="STRING" id="1291052.FC18_GL000013"/>
<reference evidence="2 3" key="1">
    <citation type="journal article" date="2015" name="Genome Announc.">
        <title>Expanding the biotechnology potential of lactobacilli through comparative genomics of 213 strains and associated genera.</title>
        <authorList>
            <person name="Sun Z."/>
            <person name="Harris H.M."/>
            <person name="McCann A."/>
            <person name="Guo C."/>
            <person name="Argimon S."/>
            <person name="Zhang W."/>
            <person name="Yang X."/>
            <person name="Jeffery I.B."/>
            <person name="Cooney J.C."/>
            <person name="Kagawa T.F."/>
            <person name="Liu W."/>
            <person name="Song Y."/>
            <person name="Salvetti E."/>
            <person name="Wrobel A."/>
            <person name="Rasinkangas P."/>
            <person name="Parkhill J."/>
            <person name="Rea M.C."/>
            <person name="O'Sullivan O."/>
            <person name="Ritari J."/>
            <person name="Douillard F.P."/>
            <person name="Paul Ross R."/>
            <person name="Yang R."/>
            <person name="Briner A.E."/>
            <person name="Felis G.E."/>
            <person name="de Vos W.M."/>
            <person name="Barrangou R."/>
            <person name="Klaenhammer T.R."/>
            <person name="Caufield P.W."/>
            <person name="Cui Y."/>
            <person name="Zhang H."/>
            <person name="O'Toole P.W."/>
        </authorList>
    </citation>
    <scope>NUCLEOTIDE SEQUENCE [LARGE SCALE GENOMIC DNA]</scope>
    <source>
        <strain evidence="2 3">DSM 20505</strain>
    </source>
</reference>
<sequence length="432" mass="46984">MNPMDLKEEYCQDLTKLTELSAGQSLTSLVFGVQMLSKYVARLNDGNAGAAPAPKPDKPDVAAVNAPQSTAPAAQAAPTTSTEPAAPEAEAAEPAPAKPRTEIKPNVSLRTVHHPLPTVKVGAAAARATGGATEDSAPIVVERRLSGAKAGAYFLKEHLVRTMGLQNGNKVIIPDGRFADMRIFDRTAEPDGIARINNVLLEEEEDLSYPYVAYADRSYIGNPLEYEGEPIRFEFTQSDLDYVKTQLGDVVDLAWYISRGPKSARISWVHYELKPLVLKKPATPTPTPAKEKKVAEEDKPKHPTNIEFDLDGKRVLIIGFEDSLNGLRGIIEAHNGKYQCSEALQSNKLRTRVQGADLVIPVISQAHHINTNTALALAKLQGKPYAVADGSSPLSLERAIYRALHHLPAYESRGADIEYPLTEDVEISITEE</sequence>
<evidence type="ECO:0000256" key="1">
    <source>
        <dbReference type="SAM" id="MobiDB-lite"/>
    </source>
</evidence>
<dbReference type="OrthoDB" id="2291101at2"/>
<dbReference type="Proteomes" id="UP000051679">
    <property type="component" value="Unassembled WGS sequence"/>
</dbReference>
<organism evidence="2 3">
    <name type="scientific">Lacticaseibacillus sharpeae JCM 1186 = DSM 20505</name>
    <dbReference type="NCBI Taxonomy" id="1291052"/>
    <lineage>
        <taxon>Bacteria</taxon>
        <taxon>Bacillati</taxon>
        <taxon>Bacillota</taxon>
        <taxon>Bacilli</taxon>
        <taxon>Lactobacillales</taxon>
        <taxon>Lactobacillaceae</taxon>
        <taxon>Lacticaseibacillus</taxon>
    </lineage>
</organism>
<name>A0A0R1ZPE4_9LACO</name>
<evidence type="ECO:0000313" key="2">
    <source>
        <dbReference type="EMBL" id="KRM56330.1"/>
    </source>
</evidence>
<dbReference type="AlphaFoldDB" id="A0A0R1ZPE4"/>
<evidence type="ECO:0000313" key="3">
    <source>
        <dbReference type="Proteomes" id="UP000051679"/>
    </source>
</evidence>
<feature type="compositionally biased region" description="Basic and acidic residues" evidence="1">
    <location>
        <begin position="289"/>
        <end position="301"/>
    </location>
</feature>
<evidence type="ECO:0008006" key="4">
    <source>
        <dbReference type="Google" id="ProtNLM"/>
    </source>
</evidence>
<gene>
    <name evidence="2" type="ORF">FC18_GL000013</name>
</gene>
<feature type="region of interest" description="Disordered" evidence="1">
    <location>
        <begin position="281"/>
        <end position="304"/>
    </location>
</feature>
<comment type="caution">
    <text evidence="2">The sequence shown here is derived from an EMBL/GenBank/DDBJ whole genome shotgun (WGS) entry which is preliminary data.</text>
</comment>
<feature type="compositionally biased region" description="Low complexity" evidence="1">
    <location>
        <begin position="61"/>
        <end position="95"/>
    </location>
</feature>
<dbReference type="PATRIC" id="fig|1291052.5.peg.14"/>
<protein>
    <recommendedName>
        <fullName evidence="4">DUF2325 domain-containing protein</fullName>
    </recommendedName>
</protein>